<accession>A0AAV3YMQ3</accession>
<reference evidence="2 3" key="1">
    <citation type="journal article" date="2021" name="Elife">
        <title>Chloroplast acquisition without the gene transfer in kleptoplastic sea slugs, Plakobranchus ocellatus.</title>
        <authorList>
            <person name="Maeda T."/>
            <person name="Takahashi S."/>
            <person name="Yoshida T."/>
            <person name="Shimamura S."/>
            <person name="Takaki Y."/>
            <person name="Nagai Y."/>
            <person name="Toyoda A."/>
            <person name="Suzuki Y."/>
            <person name="Arimoto A."/>
            <person name="Ishii H."/>
            <person name="Satoh N."/>
            <person name="Nishiyama T."/>
            <person name="Hasebe M."/>
            <person name="Maruyama T."/>
            <person name="Minagawa J."/>
            <person name="Obokata J."/>
            <person name="Shigenobu S."/>
        </authorList>
    </citation>
    <scope>NUCLEOTIDE SEQUENCE [LARGE SCALE GENOMIC DNA]</scope>
</reference>
<keyword evidence="1" id="KW-0732">Signal</keyword>
<evidence type="ECO:0000313" key="3">
    <source>
        <dbReference type="Proteomes" id="UP000735302"/>
    </source>
</evidence>
<name>A0AAV3YMQ3_9GAST</name>
<feature type="chain" id="PRO_5043618473" description="Secreted protein" evidence="1">
    <location>
        <begin position="26"/>
        <end position="89"/>
    </location>
</feature>
<dbReference type="EMBL" id="BLXT01001217">
    <property type="protein sequence ID" value="GFN83769.1"/>
    <property type="molecule type" value="Genomic_DNA"/>
</dbReference>
<feature type="signal peptide" evidence="1">
    <location>
        <begin position="1"/>
        <end position="25"/>
    </location>
</feature>
<gene>
    <name evidence="2" type="ORF">PoB_001027500</name>
</gene>
<dbReference type="AlphaFoldDB" id="A0AAV3YMQ3"/>
<evidence type="ECO:0008006" key="4">
    <source>
        <dbReference type="Google" id="ProtNLM"/>
    </source>
</evidence>
<sequence>MVGPIGRLYSLILFLSTAFTVWVRAAPTRHSQKFIVMVHFHKGCLRDYFLTDRYLPVALYHDDQGCVRRTAPLDESQILRLHRTMCASC</sequence>
<keyword evidence="3" id="KW-1185">Reference proteome</keyword>
<protein>
    <recommendedName>
        <fullName evidence="4">Secreted protein</fullName>
    </recommendedName>
</protein>
<comment type="caution">
    <text evidence="2">The sequence shown here is derived from an EMBL/GenBank/DDBJ whole genome shotgun (WGS) entry which is preliminary data.</text>
</comment>
<dbReference type="Proteomes" id="UP000735302">
    <property type="component" value="Unassembled WGS sequence"/>
</dbReference>
<evidence type="ECO:0000256" key="1">
    <source>
        <dbReference type="SAM" id="SignalP"/>
    </source>
</evidence>
<organism evidence="2 3">
    <name type="scientific">Plakobranchus ocellatus</name>
    <dbReference type="NCBI Taxonomy" id="259542"/>
    <lineage>
        <taxon>Eukaryota</taxon>
        <taxon>Metazoa</taxon>
        <taxon>Spiralia</taxon>
        <taxon>Lophotrochozoa</taxon>
        <taxon>Mollusca</taxon>
        <taxon>Gastropoda</taxon>
        <taxon>Heterobranchia</taxon>
        <taxon>Euthyneura</taxon>
        <taxon>Panpulmonata</taxon>
        <taxon>Sacoglossa</taxon>
        <taxon>Placobranchoidea</taxon>
        <taxon>Plakobranchidae</taxon>
        <taxon>Plakobranchus</taxon>
    </lineage>
</organism>
<proteinExistence type="predicted"/>
<evidence type="ECO:0000313" key="2">
    <source>
        <dbReference type="EMBL" id="GFN83769.1"/>
    </source>
</evidence>